<protein>
    <submittedName>
        <fullName evidence="6">DNA-binding transcriptional regulator, LacI/PurR family</fullName>
    </submittedName>
</protein>
<reference evidence="6 7" key="1">
    <citation type="submission" date="2016-10" db="EMBL/GenBank/DDBJ databases">
        <authorList>
            <person name="de Groot N.N."/>
        </authorList>
    </citation>
    <scope>NUCLEOTIDE SEQUENCE [LARGE SCALE GENOMIC DNA]</scope>
    <source>
        <strain evidence="6 7">DSM 22274</strain>
    </source>
</reference>
<accession>A0A1H5MZR9</accession>
<dbReference type="PANTHER" id="PTHR30146">
    <property type="entry name" value="LACI-RELATED TRANSCRIPTIONAL REPRESSOR"/>
    <property type="match status" value="1"/>
</dbReference>
<dbReference type="CDD" id="cd01574">
    <property type="entry name" value="PBP1_LacI"/>
    <property type="match status" value="1"/>
</dbReference>
<dbReference type="SUPFAM" id="SSF47413">
    <property type="entry name" value="lambda repressor-like DNA-binding domains"/>
    <property type="match status" value="1"/>
</dbReference>
<dbReference type="EMBL" id="FNTV01000001">
    <property type="protein sequence ID" value="SEE94825.1"/>
    <property type="molecule type" value="Genomic_DNA"/>
</dbReference>
<gene>
    <name evidence="6" type="ORF">SAMN04489740_3269</name>
</gene>
<dbReference type="CDD" id="cd01392">
    <property type="entry name" value="HTH_LacI"/>
    <property type="match status" value="1"/>
</dbReference>
<dbReference type="SUPFAM" id="SSF53822">
    <property type="entry name" value="Periplasmic binding protein-like I"/>
    <property type="match status" value="1"/>
</dbReference>
<organism evidence="6 7">
    <name type="scientific">Arthrobacter alpinus</name>
    <dbReference type="NCBI Taxonomy" id="656366"/>
    <lineage>
        <taxon>Bacteria</taxon>
        <taxon>Bacillati</taxon>
        <taxon>Actinomycetota</taxon>
        <taxon>Actinomycetes</taxon>
        <taxon>Micrococcales</taxon>
        <taxon>Micrococcaceae</taxon>
        <taxon>Arthrobacter</taxon>
    </lineage>
</organism>
<dbReference type="InterPro" id="IPR010982">
    <property type="entry name" value="Lambda_DNA-bd_dom_sf"/>
</dbReference>
<dbReference type="Proteomes" id="UP000182725">
    <property type="component" value="Unassembled WGS sequence"/>
</dbReference>
<keyword evidence="3" id="KW-0804">Transcription</keyword>
<dbReference type="PANTHER" id="PTHR30146:SF153">
    <property type="entry name" value="LACTOSE OPERON REPRESSOR"/>
    <property type="match status" value="1"/>
</dbReference>
<dbReference type="PROSITE" id="PS50932">
    <property type="entry name" value="HTH_LACI_2"/>
    <property type="match status" value="1"/>
</dbReference>
<feature type="region of interest" description="Disordered" evidence="4">
    <location>
        <begin position="1"/>
        <end position="32"/>
    </location>
</feature>
<dbReference type="GO" id="GO:0000976">
    <property type="term" value="F:transcription cis-regulatory region binding"/>
    <property type="evidence" value="ECO:0007669"/>
    <property type="project" value="TreeGrafter"/>
</dbReference>
<evidence type="ECO:0000256" key="1">
    <source>
        <dbReference type="ARBA" id="ARBA00023015"/>
    </source>
</evidence>
<feature type="compositionally biased region" description="Polar residues" evidence="4">
    <location>
        <begin position="1"/>
        <end position="13"/>
    </location>
</feature>
<evidence type="ECO:0000256" key="3">
    <source>
        <dbReference type="ARBA" id="ARBA00023163"/>
    </source>
</evidence>
<evidence type="ECO:0000313" key="7">
    <source>
        <dbReference type="Proteomes" id="UP000182725"/>
    </source>
</evidence>
<dbReference type="SMART" id="SM00354">
    <property type="entry name" value="HTH_LACI"/>
    <property type="match status" value="1"/>
</dbReference>
<evidence type="ECO:0000259" key="5">
    <source>
        <dbReference type="PROSITE" id="PS50932"/>
    </source>
</evidence>
<dbReference type="AlphaFoldDB" id="A0A1H5MZR9"/>
<keyword evidence="1" id="KW-0805">Transcription regulation</keyword>
<sequence>MTTQGNDKSTANNFPAGEGPSASGTSHAKRGPSIADVARAAGVSAQTVSRVSNGHSNVEDGTRIKVQDAMRRLGYRPNGAARALKSGQFKSIGVIMFTLSSHGNMKTLDAIARAASDSGYSISLIPMPDPASSKFPAAYNRLREQQVDGVIIVFDAHLTDRADIILPEDLPTVVIDSKPDRGYIMVDTDQGGGAQQATEHLLSLGHANVWHIGGPQASFSASHRAGAWRLTLNTAGVTPPEVIYGDWSTESGYQAGLELGSRPEVTAIFAANDHMALGAMRALHELGRKIPRDVSVVGFDDLDEASSFWPPLSTVHQSFRTVGRLGLELLLTQIAGGQAPDSNWVPTRLVVRESTSAPSTPGG</sequence>
<evidence type="ECO:0000313" key="6">
    <source>
        <dbReference type="EMBL" id="SEE94825.1"/>
    </source>
</evidence>
<feature type="domain" description="HTH lacI-type" evidence="5">
    <location>
        <begin position="32"/>
        <end position="86"/>
    </location>
</feature>
<dbReference type="Pfam" id="PF00356">
    <property type="entry name" value="LacI"/>
    <property type="match status" value="1"/>
</dbReference>
<dbReference type="InterPro" id="IPR028082">
    <property type="entry name" value="Peripla_BP_I"/>
</dbReference>
<dbReference type="Pfam" id="PF13377">
    <property type="entry name" value="Peripla_BP_3"/>
    <property type="match status" value="1"/>
</dbReference>
<keyword evidence="2 6" id="KW-0238">DNA-binding</keyword>
<dbReference type="Gene3D" id="1.10.260.40">
    <property type="entry name" value="lambda repressor-like DNA-binding domains"/>
    <property type="match status" value="1"/>
</dbReference>
<dbReference type="InterPro" id="IPR000843">
    <property type="entry name" value="HTH_LacI"/>
</dbReference>
<dbReference type="GO" id="GO:0003700">
    <property type="term" value="F:DNA-binding transcription factor activity"/>
    <property type="evidence" value="ECO:0007669"/>
    <property type="project" value="TreeGrafter"/>
</dbReference>
<name>A0A1H5MZR9_9MICC</name>
<evidence type="ECO:0000256" key="4">
    <source>
        <dbReference type="SAM" id="MobiDB-lite"/>
    </source>
</evidence>
<dbReference type="RefSeq" id="WP_074712448.1">
    <property type="nucleotide sequence ID" value="NZ_FNTV01000001.1"/>
</dbReference>
<evidence type="ECO:0000256" key="2">
    <source>
        <dbReference type="ARBA" id="ARBA00023125"/>
    </source>
</evidence>
<proteinExistence type="predicted"/>
<dbReference type="InterPro" id="IPR046335">
    <property type="entry name" value="LacI/GalR-like_sensor"/>
</dbReference>
<dbReference type="Gene3D" id="3.40.50.2300">
    <property type="match status" value="2"/>
</dbReference>